<evidence type="ECO:0000256" key="3">
    <source>
        <dbReference type="ARBA" id="ARBA00023274"/>
    </source>
</evidence>
<dbReference type="AlphaFoldDB" id="F8L0S7"/>
<dbReference type="EMBL" id="FR872580">
    <property type="protein sequence ID" value="CCB86827.1"/>
    <property type="molecule type" value="Genomic_DNA"/>
</dbReference>
<dbReference type="RefSeq" id="WP_006340176.1">
    <property type="nucleotide sequence ID" value="NC_015702.1"/>
</dbReference>
<dbReference type="PIRSF" id="PIRSF002191">
    <property type="entry name" value="Ribosomal_L19"/>
    <property type="match status" value="1"/>
</dbReference>
<evidence type="ECO:0000256" key="1">
    <source>
        <dbReference type="ARBA" id="ARBA00005781"/>
    </source>
</evidence>
<dbReference type="Pfam" id="PF01245">
    <property type="entry name" value="Ribosomal_L19"/>
    <property type="match status" value="1"/>
</dbReference>
<dbReference type="OrthoDB" id="9803541at2"/>
<comment type="similarity">
    <text evidence="1 5 6">Belongs to the bacterial ribosomal protein bL19 family.</text>
</comment>
<dbReference type="InterPro" id="IPR038657">
    <property type="entry name" value="Ribosomal_bL19_sf"/>
</dbReference>
<dbReference type="PANTHER" id="PTHR15680">
    <property type="entry name" value="RIBOSOMAL PROTEIN L19"/>
    <property type="match status" value="1"/>
</dbReference>
<dbReference type="PANTHER" id="PTHR15680:SF9">
    <property type="entry name" value="LARGE RIBOSOMAL SUBUNIT PROTEIN BL19M"/>
    <property type="match status" value="1"/>
</dbReference>
<dbReference type="GO" id="GO:0006412">
    <property type="term" value="P:translation"/>
    <property type="evidence" value="ECO:0007669"/>
    <property type="project" value="UniProtKB-UniRule"/>
</dbReference>
<comment type="function">
    <text evidence="5 6">This protein is located at the 30S-50S ribosomal subunit interface and may play a role in the structure and function of the aminoacyl-tRNA binding site.</text>
</comment>
<keyword evidence="2 5" id="KW-0689">Ribosomal protein</keyword>
<evidence type="ECO:0000313" key="8">
    <source>
        <dbReference type="Proteomes" id="UP000000495"/>
    </source>
</evidence>
<evidence type="ECO:0000313" key="7">
    <source>
        <dbReference type="EMBL" id="CCB86827.1"/>
    </source>
</evidence>
<dbReference type="Proteomes" id="UP000000495">
    <property type="component" value="Chromosome"/>
</dbReference>
<proteinExistence type="inferred from homology"/>
<evidence type="ECO:0000256" key="2">
    <source>
        <dbReference type="ARBA" id="ARBA00022980"/>
    </source>
</evidence>
<dbReference type="KEGG" id="puv:PUV_18770"/>
<dbReference type="HOGENOM" id="CLU_103507_0_2_0"/>
<dbReference type="GO" id="GO:0003735">
    <property type="term" value="F:structural constituent of ribosome"/>
    <property type="evidence" value="ECO:0007669"/>
    <property type="project" value="InterPro"/>
</dbReference>
<dbReference type="eggNOG" id="COG0335">
    <property type="taxonomic scope" value="Bacteria"/>
</dbReference>
<sequence>MSKRALISKLEESQLKKDVTPFRVGDTVRVHIRIIEGQKERTQIFTGTVISRNGGGVAETFTVHRIAYGEGMQRVFPLNSPRISKIEVIKEGDVRRAKLYYLIGTSGKASKVKGKVGRSKRVVAPTKAIEENTEATASAPATEA</sequence>
<keyword evidence="3 5" id="KW-0687">Ribonucleoprotein</keyword>
<reference evidence="7 8" key="1">
    <citation type="journal article" date="2011" name="Mol. Biol. Evol.">
        <title>Unity in variety--the pan-genome of the Chlamydiae.</title>
        <authorList>
            <person name="Collingro A."/>
            <person name="Tischler P."/>
            <person name="Weinmaier T."/>
            <person name="Penz T."/>
            <person name="Heinz E."/>
            <person name="Brunham R.C."/>
            <person name="Read T.D."/>
            <person name="Bavoil P.M."/>
            <person name="Sachse K."/>
            <person name="Kahane S."/>
            <person name="Friedman M.G."/>
            <person name="Rattei T."/>
            <person name="Myers G.S."/>
            <person name="Horn M."/>
        </authorList>
    </citation>
    <scope>NUCLEOTIDE SEQUENCE [LARGE SCALE GENOMIC DNA]</scope>
    <source>
        <strain evidence="8">UV7</strain>
    </source>
</reference>
<dbReference type="STRING" id="765952.PUV_18770"/>
<dbReference type="HAMAP" id="MF_00402">
    <property type="entry name" value="Ribosomal_bL19"/>
    <property type="match status" value="1"/>
</dbReference>
<evidence type="ECO:0000256" key="5">
    <source>
        <dbReference type="HAMAP-Rule" id="MF_00402"/>
    </source>
</evidence>
<accession>F8L0S7</accession>
<dbReference type="NCBIfam" id="TIGR01024">
    <property type="entry name" value="rplS_bact"/>
    <property type="match status" value="1"/>
</dbReference>
<dbReference type="InterPro" id="IPR001857">
    <property type="entry name" value="Ribosomal_bL19"/>
</dbReference>
<evidence type="ECO:0000256" key="4">
    <source>
        <dbReference type="ARBA" id="ARBA00035171"/>
    </source>
</evidence>
<gene>
    <name evidence="5 7" type="primary">rplS</name>
    <name evidence="7" type="ordered locus">PUV_18770</name>
</gene>
<protein>
    <recommendedName>
        <fullName evidence="4 5">Large ribosomal subunit protein bL19</fullName>
    </recommendedName>
</protein>
<dbReference type="InterPro" id="IPR008991">
    <property type="entry name" value="Translation_prot_SH3-like_sf"/>
</dbReference>
<organism evidence="7 8">
    <name type="scientific">Parachlamydia acanthamoebae (strain UV7)</name>
    <dbReference type="NCBI Taxonomy" id="765952"/>
    <lineage>
        <taxon>Bacteria</taxon>
        <taxon>Pseudomonadati</taxon>
        <taxon>Chlamydiota</taxon>
        <taxon>Chlamydiia</taxon>
        <taxon>Parachlamydiales</taxon>
        <taxon>Parachlamydiaceae</taxon>
        <taxon>Parachlamydia</taxon>
    </lineage>
</organism>
<evidence type="ECO:0000256" key="6">
    <source>
        <dbReference type="RuleBase" id="RU000559"/>
    </source>
</evidence>
<name>F8L0S7_PARAV</name>
<dbReference type="Gene3D" id="2.30.30.790">
    <property type="match status" value="1"/>
</dbReference>
<dbReference type="GO" id="GO:0022625">
    <property type="term" value="C:cytosolic large ribosomal subunit"/>
    <property type="evidence" value="ECO:0007669"/>
    <property type="project" value="TreeGrafter"/>
</dbReference>
<keyword evidence="8" id="KW-1185">Reference proteome</keyword>
<dbReference type="PRINTS" id="PR00061">
    <property type="entry name" value="RIBOSOMALL19"/>
</dbReference>
<dbReference type="SUPFAM" id="SSF50104">
    <property type="entry name" value="Translation proteins SH3-like domain"/>
    <property type="match status" value="1"/>
</dbReference>